<dbReference type="PANTHER" id="PTHR10015">
    <property type="entry name" value="HEAT SHOCK TRANSCRIPTION FACTOR"/>
    <property type="match status" value="1"/>
</dbReference>
<dbReference type="Gene3D" id="1.10.10.10">
    <property type="entry name" value="Winged helix-like DNA-binding domain superfamily/Winged helix DNA-binding domain"/>
    <property type="match status" value="1"/>
</dbReference>
<comment type="subcellular location">
    <subcellularLocation>
        <location evidence="1">Nucleus</location>
    </subcellularLocation>
</comment>
<dbReference type="OMA" id="RFLYQKW"/>
<evidence type="ECO:0000256" key="4">
    <source>
        <dbReference type="RuleBase" id="RU004020"/>
    </source>
</evidence>
<dbReference type="SUPFAM" id="SSF46785">
    <property type="entry name" value="Winged helix' DNA-binding domain"/>
    <property type="match status" value="1"/>
</dbReference>
<keyword evidence="7" id="KW-1185">Reference proteome</keyword>
<evidence type="ECO:0000313" key="6">
    <source>
        <dbReference type="EMBL" id="CAK77546.1"/>
    </source>
</evidence>
<dbReference type="STRING" id="5888.A0D3C9"/>
<dbReference type="SMART" id="SM00415">
    <property type="entry name" value="HSF"/>
    <property type="match status" value="1"/>
</dbReference>
<sequence length="304" mass="36335">MKTKYFFKSINLLIYPISCKRKKKGLQAIQNSSQMYFLNKNQSSEYHNIINVLESNNGFIILNLNEFQSQILKNHFKHSNMASFKRLVMNEQTRQLNMYGFEFSRTQEGLMKFHHNQFDSRNNEGLQMKQNTAKSTLTPDQELYLLKLQVKDIQRNQQIMQRQIREIIDKQQEIQKNIKKAMLDYVRIRVNGQTKGKKVGKFVWKFHRNITNKKYKRFLYQKWKEANSYQECLCMGYVPQQTFIKQFYTHPLLNNSIFDIKIPNLNNRSPEMLELCDTQDQNDSSDLDLMEVQSVSNISNYFNL</sequence>
<reference evidence="6 7" key="1">
    <citation type="journal article" date="2006" name="Nature">
        <title>Global trends of whole-genome duplications revealed by the ciliate Paramecium tetraurelia.</title>
        <authorList>
            <consortium name="Genoscope"/>
            <person name="Aury J.-M."/>
            <person name="Jaillon O."/>
            <person name="Duret L."/>
            <person name="Noel B."/>
            <person name="Jubin C."/>
            <person name="Porcel B.M."/>
            <person name="Segurens B."/>
            <person name="Daubin V."/>
            <person name="Anthouard V."/>
            <person name="Aiach N."/>
            <person name="Arnaiz O."/>
            <person name="Billaut A."/>
            <person name="Beisson J."/>
            <person name="Blanc I."/>
            <person name="Bouhouche K."/>
            <person name="Camara F."/>
            <person name="Duharcourt S."/>
            <person name="Guigo R."/>
            <person name="Gogendeau D."/>
            <person name="Katinka M."/>
            <person name="Keller A.-M."/>
            <person name="Kissmehl R."/>
            <person name="Klotz C."/>
            <person name="Koll F."/>
            <person name="Le Moue A."/>
            <person name="Lepere C."/>
            <person name="Malinsky S."/>
            <person name="Nowacki M."/>
            <person name="Nowak J.K."/>
            <person name="Plattner H."/>
            <person name="Poulain J."/>
            <person name="Ruiz F."/>
            <person name="Serrano V."/>
            <person name="Zagulski M."/>
            <person name="Dessen P."/>
            <person name="Betermier M."/>
            <person name="Weissenbach J."/>
            <person name="Scarpelli C."/>
            <person name="Schachter V."/>
            <person name="Sperling L."/>
            <person name="Meyer E."/>
            <person name="Cohen J."/>
            <person name="Wincker P."/>
        </authorList>
    </citation>
    <scope>NUCLEOTIDE SEQUENCE [LARGE SCALE GENOMIC DNA]</scope>
    <source>
        <strain evidence="6 7">Stock d4-2</strain>
    </source>
</reference>
<comment type="similarity">
    <text evidence="4">Belongs to the HSF family.</text>
</comment>
<dbReference type="GO" id="GO:0003700">
    <property type="term" value="F:DNA-binding transcription factor activity"/>
    <property type="evidence" value="ECO:0007669"/>
    <property type="project" value="InterPro"/>
</dbReference>
<evidence type="ECO:0000259" key="5">
    <source>
        <dbReference type="SMART" id="SM00415"/>
    </source>
</evidence>
<evidence type="ECO:0000256" key="3">
    <source>
        <dbReference type="ARBA" id="ARBA00023242"/>
    </source>
</evidence>
<dbReference type="GO" id="GO:0005634">
    <property type="term" value="C:nucleus"/>
    <property type="evidence" value="ECO:0007669"/>
    <property type="project" value="UniProtKB-SubCell"/>
</dbReference>
<dbReference type="Proteomes" id="UP000000600">
    <property type="component" value="Unassembled WGS sequence"/>
</dbReference>
<dbReference type="Pfam" id="PF00447">
    <property type="entry name" value="HSF_DNA-bind"/>
    <property type="match status" value="1"/>
</dbReference>
<feature type="domain" description="HSF-type DNA-binding" evidence="5">
    <location>
        <begin position="33"/>
        <end position="131"/>
    </location>
</feature>
<dbReference type="InterPro" id="IPR000232">
    <property type="entry name" value="HSF_DNA-bd"/>
</dbReference>
<dbReference type="InParanoid" id="A0D3C9"/>
<gene>
    <name evidence="6" type="ORF">GSPATT00013032001</name>
</gene>
<dbReference type="GeneID" id="5030728"/>
<keyword evidence="2" id="KW-0238">DNA-binding</keyword>
<evidence type="ECO:0000256" key="2">
    <source>
        <dbReference type="ARBA" id="ARBA00023125"/>
    </source>
</evidence>
<organism evidence="6 7">
    <name type="scientific">Paramecium tetraurelia</name>
    <dbReference type="NCBI Taxonomy" id="5888"/>
    <lineage>
        <taxon>Eukaryota</taxon>
        <taxon>Sar</taxon>
        <taxon>Alveolata</taxon>
        <taxon>Ciliophora</taxon>
        <taxon>Intramacronucleata</taxon>
        <taxon>Oligohymenophorea</taxon>
        <taxon>Peniculida</taxon>
        <taxon>Parameciidae</taxon>
        <taxon>Paramecium</taxon>
    </lineage>
</organism>
<name>A0D3C9_PARTE</name>
<dbReference type="OrthoDB" id="60033at2759"/>
<evidence type="ECO:0000256" key="1">
    <source>
        <dbReference type="ARBA" id="ARBA00004123"/>
    </source>
</evidence>
<protein>
    <recommendedName>
        <fullName evidence="5">HSF-type DNA-binding domain-containing protein</fullName>
    </recommendedName>
</protein>
<proteinExistence type="inferred from homology"/>
<dbReference type="RefSeq" id="XP_001444943.1">
    <property type="nucleotide sequence ID" value="XM_001444906.1"/>
</dbReference>
<dbReference type="EMBL" id="CT868274">
    <property type="protein sequence ID" value="CAK77546.1"/>
    <property type="molecule type" value="Genomic_DNA"/>
</dbReference>
<dbReference type="HOGENOM" id="CLU_916624_0_0_1"/>
<dbReference type="AlphaFoldDB" id="A0D3C9"/>
<accession>A0D3C9</accession>
<dbReference type="InterPro" id="IPR036388">
    <property type="entry name" value="WH-like_DNA-bd_sf"/>
</dbReference>
<dbReference type="GO" id="GO:0043565">
    <property type="term" value="F:sequence-specific DNA binding"/>
    <property type="evidence" value="ECO:0007669"/>
    <property type="project" value="InterPro"/>
</dbReference>
<dbReference type="PANTHER" id="PTHR10015:SF206">
    <property type="entry name" value="HSF-TYPE DNA-BINDING DOMAIN-CONTAINING PROTEIN"/>
    <property type="match status" value="1"/>
</dbReference>
<dbReference type="KEGG" id="ptm:GSPATT00013032001"/>
<keyword evidence="3" id="KW-0539">Nucleus</keyword>
<dbReference type="InterPro" id="IPR036390">
    <property type="entry name" value="WH_DNA-bd_sf"/>
</dbReference>
<evidence type="ECO:0000313" key="7">
    <source>
        <dbReference type="Proteomes" id="UP000000600"/>
    </source>
</evidence>